<evidence type="ECO:0000313" key="2">
    <source>
        <dbReference type="Proteomes" id="UP001066276"/>
    </source>
</evidence>
<organism evidence="1 2">
    <name type="scientific">Pleurodeles waltl</name>
    <name type="common">Iberian ribbed newt</name>
    <dbReference type="NCBI Taxonomy" id="8319"/>
    <lineage>
        <taxon>Eukaryota</taxon>
        <taxon>Metazoa</taxon>
        <taxon>Chordata</taxon>
        <taxon>Craniata</taxon>
        <taxon>Vertebrata</taxon>
        <taxon>Euteleostomi</taxon>
        <taxon>Amphibia</taxon>
        <taxon>Batrachia</taxon>
        <taxon>Caudata</taxon>
        <taxon>Salamandroidea</taxon>
        <taxon>Salamandridae</taxon>
        <taxon>Pleurodelinae</taxon>
        <taxon>Pleurodeles</taxon>
    </lineage>
</organism>
<comment type="caution">
    <text evidence="1">The sequence shown here is derived from an EMBL/GenBank/DDBJ whole genome shotgun (WGS) entry which is preliminary data.</text>
</comment>
<name>A0AAV7MFK4_PLEWA</name>
<dbReference type="Proteomes" id="UP001066276">
    <property type="component" value="Chromosome 10"/>
</dbReference>
<protein>
    <submittedName>
        <fullName evidence="1">Uncharacterized protein</fullName>
    </submittedName>
</protein>
<dbReference type="AlphaFoldDB" id="A0AAV7MFK4"/>
<accession>A0AAV7MFK4</accession>
<keyword evidence="2" id="KW-1185">Reference proteome</keyword>
<proteinExistence type="predicted"/>
<gene>
    <name evidence="1" type="ORF">NDU88_006339</name>
</gene>
<dbReference type="EMBL" id="JANPWB010000014">
    <property type="protein sequence ID" value="KAJ1101267.1"/>
    <property type="molecule type" value="Genomic_DNA"/>
</dbReference>
<sequence>MRIACEMLFFVSVHHELERISHTFNFDCTTPVVRRLDRTGSQTFVIETGEADPAREYHEYVGKTRSVELKATKLLQLNRLLVMPVLEGAYKPRGCKSKRYQKSHLILER</sequence>
<reference evidence="1" key="1">
    <citation type="journal article" date="2022" name="bioRxiv">
        <title>Sequencing and chromosome-scale assembly of the giantPleurodeles waltlgenome.</title>
        <authorList>
            <person name="Brown T."/>
            <person name="Elewa A."/>
            <person name="Iarovenko S."/>
            <person name="Subramanian E."/>
            <person name="Araus A.J."/>
            <person name="Petzold A."/>
            <person name="Susuki M."/>
            <person name="Suzuki K.-i.T."/>
            <person name="Hayashi T."/>
            <person name="Toyoda A."/>
            <person name="Oliveira C."/>
            <person name="Osipova E."/>
            <person name="Leigh N.D."/>
            <person name="Simon A."/>
            <person name="Yun M.H."/>
        </authorList>
    </citation>
    <scope>NUCLEOTIDE SEQUENCE</scope>
    <source>
        <strain evidence="1">20211129_DDA</strain>
        <tissue evidence="1">Liver</tissue>
    </source>
</reference>
<evidence type="ECO:0000313" key="1">
    <source>
        <dbReference type="EMBL" id="KAJ1101267.1"/>
    </source>
</evidence>